<dbReference type="AlphaFoldDB" id="A0A381NTN8"/>
<dbReference type="InterPro" id="IPR014748">
    <property type="entry name" value="Enoyl-CoA_hydra_C"/>
</dbReference>
<comment type="similarity">
    <text evidence="1">Belongs to the enoyl-CoA hydratase/isomerase family.</text>
</comment>
<dbReference type="SUPFAM" id="SSF52096">
    <property type="entry name" value="ClpP/crotonase"/>
    <property type="match status" value="1"/>
</dbReference>
<dbReference type="CDD" id="cd06558">
    <property type="entry name" value="crotonase-like"/>
    <property type="match status" value="1"/>
</dbReference>
<dbReference type="Pfam" id="PF00378">
    <property type="entry name" value="ECH_1"/>
    <property type="match status" value="1"/>
</dbReference>
<evidence type="ECO:0008006" key="3">
    <source>
        <dbReference type="Google" id="ProtNLM"/>
    </source>
</evidence>
<dbReference type="InterPro" id="IPR001753">
    <property type="entry name" value="Enoyl-CoA_hydra/iso"/>
</dbReference>
<accession>A0A381NTN8</accession>
<dbReference type="InterPro" id="IPR029045">
    <property type="entry name" value="ClpP/crotonase-like_dom_sf"/>
</dbReference>
<evidence type="ECO:0000313" key="2">
    <source>
        <dbReference type="EMBL" id="SUZ58006.1"/>
    </source>
</evidence>
<dbReference type="PANTHER" id="PTHR43802:SF1">
    <property type="entry name" value="IP11341P-RELATED"/>
    <property type="match status" value="1"/>
</dbReference>
<dbReference type="PANTHER" id="PTHR43802">
    <property type="entry name" value="ENOYL-COA HYDRATASE"/>
    <property type="match status" value="1"/>
</dbReference>
<dbReference type="EMBL" id="UINC01000592">
    <property type="protein sequence ID" value="SUZ58006.1"/>
    <property type="molecule type" value="Genomic_DNA"/>
</dbReference>
<evidence type="ECO:0000256" key="1">
    <source>
        <dbReference type="ARBA" id="ARBA00005254"/>
    </source>
</evidence>
<protein>
    <recommendedName>
        <fullName evidence="3">Enoyl-CoA hydratase</fullName>
    </recommendedName>
</protein>
<reference evidence="2" key="1">
    <citation type="submission" date="2018-05" db="EMBL/GenBank/DDBJ databases">
        <authorList>
            <person name="Lanie J.A."/>
            <person name="Ng W.-L."/>
            <person name="Kazmierczak K.M."/>
            <person name="Andrzejewski T.M."/>
            <person name="Davidsen T.M."/>
            <person name="Wayne K.J."/>
            <person name="Tettelin H."/>
            <person name="Glass J.I."/>
            <person name="Rusch D."/>
            <person name="Podicherti R."/>
            <person name="Tsui H.-C.T."/>
            <person name="Winkler M.E."/>
        </authorList>
    </citation>
    <scope>NUCLEOTIDE SEQUENCE</scope>
</reference>
<dbReference type="Gene3D" id="1.10.12.10">
    <property type="entry name" value="Lyase 2-enoyl-coa Hydratase, Chain A, domain 2"/>
    <property type="match status" value="1"/>
</dbReference>
<gene>
    <name evidence="2" type="ORF">METZ01_LOCUS10860</name>
</gene>
<dbReference type="Gene3D" id="3.90.226.10">
    <property type="entry name" value="2-enoyl-CoA Hydratase, Chain A, domain 1"/>
    <property type="match status" value="1"/>
</dbReference>
<organism evidence="2">
    <name type="scientific">marine metagenome</name>
    <dbReference type="NCBI Taxonomy" id="408172"/>
    <lineage>
        <taxon>unclassified sequences</taxon>
        <taxon>metagenomes</taxon>
        <taxon>ecological metagenomes</taxon>
    </lineage>
</organism>
<name>A0A381NTN8_9ZZZZ</name>
<sequence length="268" mass="28977">MSANAEVNMLIQEKYESMRIEKNDSGVTVVTLNRPERLNAVNGVMHRELSTFSRDADVDRDTRVVVLAGEGRAFCAGGDFGGDSTGDAPTAEEARQIVDHLLEMRKPIISAVQGYAMGLGATVSLLCDVVVAGPTSVFADTHVKMGIGAGDGGGVIWPLLMGVNRAKWFLMSGDRVTGQDLFDMGLVNFLAEDDQILQTALEKAEQLAAGPLNAIMASKVPVNNYMRFVSSMILPLSLSMEFATMNTKDAKEAVRAFQEKREPNFRGN</sequence>
<proteinExistence type="inferred from homology"/>